<name>W4URT4_9BACE</name>
<proteinExistence type="predicted"/>
<keyword evidence="2" id="KW-1185">Reference proteome</keyword>
<dbReference type="Proteomes" id="UP000019131">
    <property type="component" value="Unassembled WGS sequence"/>
</dbReference>
<dbReference type="STRING" id="1445607.JCM10512_1766"/>
<accession>W4URT4</accession>
<reference evidence="1 2" key="1">
    <citation type="journal article" date="2014" name="Genome Announc.">
        <title>Draft Genome Sequence of Bacteroides reticulotermitis Strain JCM 10512T, Isolated from the Gut of a Termite.</title>
        <authorList>
            <person name="Yuki M."/>
            <person name="Oshima K."/>
            <person name="Suda W."/>
            <person name="Sakamoto M."/>
            <person name="Iida T."/>
            <person name="Hattori M."/>
            <person name="Ohkuma M."/>
        </authorList>
    </citation>
    <scope>NUCLEOTIDE SEQUENCE [LARGE SCALE GENOMIC DNA]</scope>
    <source>
        <strain evidence="1 2">JCM 10512</strain>
    </source>
</reference>
<evidence type="ECO:0000313" key="1">
    <source>
        <dbReference type="EMBL" id="GAE83487.1"/>
    </source>
</evidence>
<protein>
    <submittedName>
        <fullName evidence="1">Xylosidase/arabinosidase</fullName>
    </submittedName>
</protein>
<sequence>MFHHDCVPSGGQTWLRSLKVCELHYDADGRIRTIEGLDK</sequence>
<comment type="caution">
    <text evidence="1">The sequence shown here is derived from an EMBL/GenBank/DDBJ whole genome shotgun (WGS) entry which is preliminary data.</text>
</comment>
<evidence type="ECO:0000313" key="2">
    <source>
        <dbReference type="Proteomes" id="UP000019131"/>
    </source>
</evidence>
<gene>
    <name evidence="1" type="ORF">JCM10512_1766</name>
</gene>
<organism evidence="1 2">
    <name type="scientific">Bacteroides reticulotermitis JCM 10512</name>
    <dbReference type="NCBI Taxonomy" id="1445607"/>
    <lineage>
        <taxon>Bacteria</taxon>
        <taxon>Pseudomonadati</taxon>
        <taxon>Bacteroidota</taxon>
        <taxon>Bacteroidia</taxon>
        <taxon>Bacteroidales</taxon>
        <taxon>Bacteroidaceae</taxon>
        <taxon>Bacteroides</taxon>
    </lineage>
</organism>
<dbReference type="AlphaFoldDB" id="W4URT4"/>
<dbReference type="EMBL" id="BAIV01000009">
    <property type="protein sequence ID" value="GAE83487.1"/>
    <property type="molecule type" value="Genomic_DNA"/>
</dbReference>